<evidence type="ECO:0000313" key="3">
    <source>
        <dbReference type="Proteomes" id="UP000032304"/>
    </source>
</evidence>
<keyword evidence="3" id="KW-1185">Reference proteome</keyword>
<dbReference type="Proteomes" id="UP000032304">
    <property type="component" value="Chromosome 6"/>
</dbReference>
<keyword evidence="1" id="KW-0472">Membrane</keyword>
<keyword evidence="1" id="KW-0812">Transmembrane</keyword>
<sequence>MVGRERRIFVGLAVAMFLGITVYFRLWMIDYSVSSHDTELLRRQFDLANKEAMDESAEWRLRFDEEADKASKCAKELEKIKESIVKKEDSISFNNKLALLQKKWTSGLKGCFIYATYENAALLERVETLKNKLEDEKMRCRHLQ</sequence>
<gene>
    <name evidence="2" type="ORF">B456_006G166500</name>
</gene>
<dbReference type="SMR" id="A0A0D2RXL3"/>
<keyword evidence="1" id="KW-1133">Transmembrane helix</keyword>
<dbReference type="PANTHER" id="PTHR37215:SF1">
    <property type="entry name" value="ACYL-COA-BINDING DOMAIN PROTEIN"/>
    <property type="match status" value="1"/>
</dbReference>
<dbReference type="EMBL" id="CM001745">
    <property type="protein sequence ID" value="KJB36599.1"/>
    <property type="molecule type" value="Genomic_DNA"/>
</dbReference>
<evidence type="ECO:0000256" key="1">
    <source>
        <dbReference type="SAM" id="Phobius"/>
    </source>
</evidence>
<dbReference type="Gramene" id="KJB36599">
    <property type="protein sequence ID" value="KJB36599"/>
    <property type="gene ID" value="B456_006G166500"/>
</dbReference>
<dbReference type="STRING" id="29730.A0A0D2RXL3"/>
<protein>
    <submittedName>
        <fullName evidence="2">Uncharacterized protein</fullName>
    </submittedName>
</protein>
<feature type="transmembrane region" description="Helical" evidence="1">
    <location>
        <begin position="7"/>
        <end position="28"/>
    </location>
</feature>
<evidence type="ECO:0000313" key="2">
    <source>
        <dbReference type="EMBL" id="KJB36599.1"/>
    </source>
</evidence>
<proteinExistence type="predicted"/>
<dbReference type="eggNOG" id="KOG0017">
    <property type="taxonomic scope" value="Eukaryota"/>
</dbReference>
<name>A0A0D2RXL3_GOSRA</name>
<dbReference type="PANTHER" id="PTHR37215">
    <property type="entry name" value="ACYL-COA-BINDING DOMAIN PROTEIN"/>
    <property type="match status" value="1"/>
</dbReference>
<accession>A0A0D2RXL3</accession>
<dbReference type="AlphaFoldDB" id="A0A0D2RXL3"/>
<organism evidence="2 3">
    <name type="scientific">Gossypium raimondii</name>
    <name type="common">Peruvian cotton</name>
    <name type="synonym">Gossypium klotzschianum subsp. raimondii</name>
    <dbReference type="NCBI Taxonomy" id="29730"/>
    <lineage>
        <taxon>Eukaryota</taxon>
        <taxon>Viridiplantae</taxon>
        <taxon>Streptophyta</taxon>
        <taxon>Embryophyta</taxon>
        <taxon>Tracheophyta</taxon>
        <taxon>Spermatophyta</taxon>
        <taxon>Magnoliopsida</taxon>
        <taxon>eudicotyledons</taxon>
        <taxon>Gunneridae</taxon>
        <taxon>Pentapetalae</taxon>
        <taxon>rosids</taxon>
        <taxon>malvids</taxon>
        <taxon>Malvales</taxon>
        <taxon>Malvaceae</taxon>
        <taxon>Malvoideae</taxon>
        <taxon>Gossypium</taxon>
    </lineage>
</organism>
<reference evidence="2 3" key="1">
    <citation type="journal article" date="2012" name="Nature">
        <title>Repeated polyploidization of Gossypium genomes and the evolution of spinnable cotton fibres.</title>
        <authorList>
            <person name="Paterson A.H."/>
            <person name="Wendel J.F."/>
            <person name="Gundlach H."/>
            <person name="Guo H."/>
            <person name="Jenkins J."/>
            <person name="Jin D."/>
            <person name="Llewellyn D."/>
            <person name="Showmaker K.C."/>
            <person name="Shu S."/>
            <person name="Udall J."/>
            <person name="Yoo M.J."/>
            <person name="Byers R."/>
            <person name="Chen W."/>
            <person name="Doron-Faigenboim A."/>
            <person name="Duke M.V."/>
            <person name="Gong L."/>
            <person name="Grimwood J."/>
            <person name="Grover C."/>
            <person name="Grupp K."/>
            <person name="Hu G."/>
            <person name="Lee T.H."/>
            <person name="Li J."/>
            <person name="Lin L."/>
            <person name="Liu T."/>
            <person name="Marler B.S."/>
            <person name="Page J.T."/>
            <person name="Roberts A.W."/>
            <person name="Romanel E."/>
            <person name="Sanders W.S."/>
            <person name="Szadkowski E."/>
            <person name="Tan X."/>
            <person name="Tang H."/>
            <person name="Xu C."/>
            <person name="Wang J."/>
            <person name="Wang Z."/>
            <person name="Zhang D."/>
            <person name="Zhang L."/>
            <person name="Ashrafi H."/>
            <person name="Bedon F."/>
            <person name="Bowers J.E."/>
            <person name="Brubaker C.L."/>
            <person name="Chee P.W."/>
            <person name="Das S."/>
            <person name="Gingle A.R."/>
            <person name="Haigler C.H."/>
            <person name="Harker D."/>
            <person name="Hoffmann L.V."/>
            <person name="Hovav R."/>
            <person name="Jones D.C."/>
            <person name="Lemke C."/>
            <person name="Mansoor S."/>
            <person name="ur Rahman M."/>
            <person name="Rainville L.N."/>
            <person name="Rambani A."/>
            <person name="Reddy U.K."/>
            <person name="Rong J.K."/>
            <person name="Saranga Y."/>
            <person name="Scheffler B.E."/>
            <person name="Scheffler J.A."/>
            <person name="Stelly D.M."/>
            <person name="Triplett B.A."/>
            <person name="Van Deynze A."/>
            <person name="Vaslin M.F."/>
            <person name="Waghmare V.N."/>
            <person name="Walford S.A."/>
            <person name="Wright R.J."/>
            <person name="Zaki E.A."/>
            <person name="Zhang T."/>
            <person name="Dennis E.S."/>
            <person name="Mayer K.F."/>
            <person name="Peterson D.G."/>
            <person name="Rokhsar D.S."/>
            <person name="Wang X."/>
            <person name="Schmutz J."/>
        </authorList>
    </citation>
    <scope>NUCLEOTIDE SEQUENCE [LARGE SCALE GENOMIC DNA]</scope>
</reference>